<reference evidence="3 4" key="1">
    <citation type="journal article" date="2013" name="Curr. Biol.">
        <title>The Genome of the Foraminiferan Reticulomyxa filosa.</title>
        <authorList>
            <person name="Glockner G."/>
            <person name="Hulsmann N."/>
            <person name="Schleicher M."/>
            <person name="Noegel A.A."/>
            <person name="Eichinger L."/>
            <person name="Gallinger C."/>
            <person name="Pawlowski J."/>
            <person name="Sierra R."/>
            <person name="Euteneuer U."/>
            <person name="Pillet L."/>
            <person name="Moustafa A."/>
            <person name="Platzer M."/>
            <person name="Groth M."/>
            <person name="Szafranski K."/>
            <person name="Schliwa M."/>
        </authorList>
    </citation>
    <scope>NUCLEOTIDE SEQUENCE [LARGE SCALE GENOMIC DNA]</scope>
</reference>
<protein>
    <submittedName>
        <fullName evidence="3">PHD zinc finger-containing protein</fullName>
    </submittedName>
</protein>
<comment type="caution">
    <text evidence="3">The sequence shown here is derived from an EMBL/GenBank/DDBJ whole genome shotgun (WGS) entry which is preliminary data.</text>
</comment>
<name>X6MT55_RETFI</name>
<feature type="compositionally biased region" description="Polar residues" evidence="1">
    <location>
        <begin position="210"/>
        <end position="226"/>
    </location>
</feature>
<feature type="transmembrane region" description="Helical" evidence="2">
    <location>
        <begin position="36"/>
        <end position="54"/>
    </location>
</feature>
<keyword evidence="2" id="KW-1133">Transmembrane helix</keyword>
<accession>X6MT55</accession>
<sequence length="493" mass="55373">MCCILNLTGQIFITINGVVRGVYVSLRTRQRERVRLFTWYNVVLDIIMIAGWVYDDQILLRALYEYSVSLYTKNQLKTRMATQREVAGMTGVTSPTGTNYVKMPANATTGGIPPPVENLHTEEEGEEDDEKKKKANEFPFSPPMKSLASRLFSLHESMHHTNRFPALFMVDILDPVAPVTPLGTGSDGDIVDASGKPPTAAANEYEPTFPSLQNNPSKSDFNINTPQLPPRRSNKLPVVTEEKNETSARFTEIKLGTPVEETNNNLPNVAGAVANNLLNDTANNNNNNNSNNNNNNNNSNNKNDNHFNRQHTNPRGDVYETDNEYDAELETEMNLPKHMMSPQTPLTHAGSEMHQIELMSELDLTGYDRARTEKQHVRFHLAQTQKKNPTHERRASDREEEKEPLSRTVTDTYRRYKPNQKGGVDLEFLMEITSALEKEITNIDREHHAEMSKVASIRQNPANPINPVNPVDPPATIANTVVSTTENIDAAKQ</sequence>
<keyword evidence="4" id="KW-1185">Reference proteome</keyword>
<feature type="region of interest" description="Disordered" evidence="1">
    <location>
        <begin position="210"/>
        <end position="246"/>
    </location>
</feature>
<proteinExistence type="predicted"/>
<gene>
    <name evidence="3" type="ORF">RFI_20701</name>
</gene>
<feature type="compositionally biased region" description="Low complexity" evidence="1">
    <location>
        <begin position="278"/>
        <end position="302"/>
    </location>
</feature>
<evidence type="ECO:0000313" key="4">
    <source>
        <dbReference type="Proteomes" id="UP000023152"/>
    </source>
</evidence>
<feature type="region of interest" description="Disordered" evidence="1">
    <location>
        <begin position="105"/>
        <end position="140"/>
    </location>
</feature>
<feature type="region of interest" description="Disordered" evidence="1">
    <location>
        <begin position="278"/>
        <end position="319"/>
    </location>
</feature>
<dbReference type="EMBL" id="ASPP01018007">
    <property type="protein sequence ID" value="ETO16637.1"/>
    <property type="molecule type" value="Genomic_DNA"/>
</dbReference>
<dbReference type="Proteomes" id="UP000023152">
    <property type="component" value="Unassembled WGS sequence"/>
</dbReference>
<keyword evidence="2" id="KW-0472">Membrane</keyword>
<evidence type="ECO:0000256" key="2">
    <source>
        <dbReference type="SAM" id="Phobius"/>
    </source>
</evidence>
<dbReference type="AlphaFoldDB" id="X6MT55"/>
<feature type="region of interest" description="Disordered" evidence="1">
    <location>
        <begin position="379"/>
        <end position="406"/>
    </location>
</feature>
<evidence type="ECO:0000256" key="1">
    <source>
        <dbReference type="SAM" id="MobiDB-lite"/>
    </source>
</evidence>
<organism evidence="3 4">
    <name type="scientific">Reticulomyxa filosa</name>
    <dbReference type="NCBI Taxonomy" id="46433"/>
    <lineage>
        <taxon>Eukaryota</taxon>
        <taxon>Sar</taxon>
        <taxon>Rhizaria</taxon>
        <taxon>Retaria</taxon>
        <taxon>Foraminifera</taxon>
        <taxon>Monothalamids</taxon>
        <taxon>Reticulomyxidae</taxon>
        <taxon>Reticulomyxa</taxon>
    </lineage>
</organism>
<feature type="compositionally biased region" description="Basic and acidic residues" evidence="1">
    <location>
        <begin position="389"/>
        <end position="405"/>
    </location>
</feature>
<keyword evidence="2" id="KW-0812">Transmembrane</keyword>
<evidence type="ECO:0000313" key="3">
    <source>
        <dbReference type="EMBL" id="ETO16637.1"/>
    </source>
</evidence>